<name>A0AAV2PXM7_MEGNR</name>
<dbReference type="GO" id="GO:0004499">
    <property type="term" value="F:N,N-dimethylaniline monooxygenase activity"/>
    <property type="evidence" value="ECO:0007669"/>
    <property type="project" value="InterPro"/>
</dbReference>
<dbReference type="SUPFAM" id="SSF51905">
    <property type="entry name" value="FAD/NAD(P)-binding domain"/>
    <property type="match status" value="1"/>
</dbReference>
<comment type="caution">
    <text evidence="5">The sequence shown here is derived from an EMBL/GenBank/DDBJ whole genome shotgun (WGS) entry which is preliminary data.</text>
</comment>
<proteinExistence type="inferred from homology"/>
<dbReference type="GO" id="GO:0050661">
    <property type="term" value="F:NADP binding"/>
    <property type="evidence" value="ECO:0007669"/>
    <property type="project" value="InterPro"/>
</dbReference>
<gene>
    <name evidence="5" type="ORF">MNOR_LOCUS4528</name>
</gene>
<dbReference type="EMBL" id="CAXKWB010001663">
    <property type="protein sequence ID" value="CAL4065070.1"/>
    <property type="molecule type" value="Genomic_DNA"/>
</dbReference>
<evidence type="ECO:0008006" key="7">
    <source>
        <dbReference type="Google" id="ProtNLM"/>
    </source>
</evidence>
<dbReference type="AlphaFoldDB" id="A0AAV2PXM7"/>
<dbReference type="InterPro" id="IPR036188">
    <property type="entry name" value="FAD/NAD-bd_sf"/>
</dbReference>
<keyword evidence="3" id="KW-0274">FAD</keyword>
<evidence type="ECO:0000313" key="5">
    <source>
        <dbReference type="EMBL" id="CAL4065070.1"/>
    </source>
</evidence>
<evidence type="ECO:0000256" key="2">
    <source>
        <dbReference type="ARBA" id="ARBA00022630"/>
    </source>
</evidence>
<keyword evidence="4" id="KW-0560">Oxidoreductase</keyword>
<organism evidence="5 6">
    <name type="scientific">Meganyctiphanes norvegica</name>
    <name type="common">Northern krill</name>
    <name type="synonym">Thysanopoda norvegica</name>
    <dbReference type="NCBI Taxonomy" id="48144"/>
    <lineage>
        <taxon>Eukaryota</taxon>
        <taxon>Metazoa</taxon>
        <taxon>Ecdysozoa</taxon>
        <taxon>Arthropoda</taxon>
        <taxon>Crustacea</taxon>
        <taxon>Multicrustacea</taxon>
        <taxon>Malacostraca</taxon>
        <taxon>Eumalacostraca</taxon>
        <taxon>Eucarida</taxon>
        <taxon>Euphausiacea</taxon>
        <taxon>Euphausiidae</taxon>
        <taxon>Meganyctiphanes</taxon>
    </lineage>
</organism>
<dbReference type="Pfam" id="PF00743">
    <property type="entry name" value="FMO-like"/>
    <property type="match status" value="1"/>
</dbReference>
<dbReference type="Gene3D" id="3.50.50.60">
    <property type="entry name" value="FAD/NAD(P)-binding domain"/>
    <property type="match status" value="1"/>
</dbReference>
<dbReference type="PANTHER" id="PTHR23023">
    <property type="entry name" value="DIMETHYLANILINE MONOOXYGENASE"/>
    <property type="match status" value="1"/>
</dbReference>
<dbReference type="InterPro" id="IPR050346">
    <property type="entry name" value="FMO-like"/>
</dbReference>
<evidence type="ECO:0000256" key="3">
    <source>
        <dbReference type="ARBA" id="ARBA00022827"/>
    </source>
</evidence>
<dbReference type="GO" id="GO:0050660">
    <property type="term" value="F:flavin adenine dinucleotide binding"/>
    <property type="evidence" value="ECO:0007669"/>
    <property type="project" value="InterPro"/>
</dbReference>
<dbReference type="Proteomes" id="UP001497623">
    <property type="component" value="Unassembled WGS sequence"/>
</dbReference>
<evidence type="ECO:0000256" key="4">
    <source>
        <dbReference type="ARBA" id="ARBA00023002"/>
    </source>
</evidence>
<accession>A0AAV2PXM7</accession>
<evidence type="ECO:0000313" key="6">
    <source>
        <dbReference type="Proteomes" id="UP001497623"/>
    </source>
</evidence>
<dbReference type="InterPro" id="IPR020946">
    <property type="entry name" value="Flavin_mOase-like"/>
</dbReference>
<evidence type="ECO:0000256" key="1">
    <source>
        <dbReference type="ARBA" id="ARBA00009183"/>
    </source>
</evidence>
<keyword evidence="6" id="KW-1185">Reference proteome</keyword>
<reference evidence="5 6" key="1">
    <citation type="submission" date="2024-05" db="EMBL/GenBank/DDBJ databases">
        <authorList>
            <person name="Wallberg A."/>
        </authorList>
    </citation>
    <scope>NUCLEOTIDE SEQUENCE [LARGE SCALE GENOMIC DNA]</scope>
</reference>
<comment type="similarity">
    <text evidence="1">Belongs to the FMO family.</text>
</comment>
<protein>
    <recommendedName>
        <fullName evidence="7">Flavin-containing monooxygenase</fullName>
    </recommendedName>
</protein>
<sequence>VFLSHNMPLNIPSELPTNMKQVRGVTEATKNGFMFGDANVTEADAIVLCTGYDYVFPFLEASCGVYVEDNQVKPLYKHLIHTTFPSMAFIGIPFQICPFPMFHYQVMFFVKSFIDDIKLPSKQEMDAETQQEYDNHIKKGLAPRHFHKMGHLQWGYNDNLAQLMGISPLPPSISNLYDHVHDIRRKTLMTYKESSYRLSSRSSFERVL</sequence>
<feature type="non-terminal residue" evidence="5">
    <location>
        <position position="1"/>
    </location>
</feature>
<keyword evidence="2" id="KW-0285">Flavoprotein</keyword>